<evidence type="ECO:0000313" key="3">
    <source>
        <dbReference type="Proteomes" id="UP000419144"/>
    </source>
</evidence>
<proteinExistence type="predicted"/>
<protein>
    <submittedName>
        <fullName evidence="2">Uncharacterized protein</fullName>
    </submittedName>
</protein>
<dbReference type="EMBL" id="BLBS01000031">
    <property type="protein sequence ID" value="GET88981.1"/>
    <property type="molecule type" value="Genomic_DNA"/>
</dbReference>
<gene>
    <name evidence="2" type="ORF">LtaPh_2414861</name>
</gene>
<sequence>MLQPKAGTMARSASSPSPSRRRGSSLAHAYPSTGTACTSPGSAKPCSQRAVRRFRGFDRFAAHGALL</sequence>
<comment type="caution">
    <text evidence="2">The sequence shown here is derived from an EMBL/GenBank/DDBJ whole genome shotgun (WGS) entry which is preliminary data.</text>
</comment>
<organism evidence="2 3">
    <name type="scientific">Leishmania tarentolae</name>
    <name type="common">Sauroleishmania tarentolae</name>
    <dbReference type="NCBI Taxonomy" id="5689"/>
    <lineage>
        <taxon>Eukaryota</taxon>
        <taxon>Discoba</taxon>
        <taxon>Euglenozoa</taxon>
        <taxon>Kinetoplastea</taxon>
        <taxon>Metakinetoplastina</taxon>
        <taxon>Trypanosomatida</taxon>
        <taxon>Trypanosomatidae</taxon>
        <taxon>Leishmaniinae</taxon>
        <taxon>Leishmania</taxon>
        <taxon>lizard Leishmania</taxon>
    </lineage>
</organism>
<dbReference type="VEuPathDB" id="TriTrypDB:LtaPh_2414861"/>
<reference evidence="2" key="1">
    <citation type="submission" date="2019-11" db="EMBL/GenBank/DDBJ databases">
        <title>Leishmania tarentolae CDS.</title>
        <authorList>
            <person name="Goto Y."/>
            <person name="Yamagishi J."/>
        </authorList>
    </citation>
    <scope>NUCLEOTIDE SEQUENCE [LARGE SCALE GENOMIC DNA]</scope>
    <source>
        <strain evidence="2">Parrot Tar II</strain>
    </source>
</reference>
<feature type="region of interest" description="Disordered" evidence="1">
    <location>
        <begin position="1"/>
        <end position="45"/>
    </location>
</feature>
<accession>A0A640KIE4</accession>
<evidence type="ECO:0000313" key="2">
    <source>
        <dbReference type="EMBL" id="GET88981.1"/>
    </source>
</evidence>
<dbReference type="Proteomes" id="UP000419144">
    <property type="component" value="Unassembled WGS sequence"/>
</dbReference>
<evidence type="ECO:0000256" key="1">
    <source>
        <dbReference type="SAM" id="MobiDB-lite"/>
    </source>
</evidence>
<dbReference type="AlphaFoldDB" id="A0A640KIE4"/>
<name>A0A640KIE4_LEITA</name>
<feature type="compositionally biased region" description="Polar residues" evidence="1">
    <location>
        <begin position="32"/>
        <end position="41"/>
    </location>
</feature>
<keyword evidence="3" id="KW-1185">Reference proteome</keyword>